<dbReference type="PRINTS" id="PR00786">
    <property type="entry name" value="NEPRILYSIN"/>
</dbReference>
<dbReference type="InterPro" id="IPR012133">
    <property type="entry name" value="Alpha-hydoxy_acid_DH_FMN"/>
</dbReference>
<keyword evidence="15" id="KW-1185">Reference proteome</keyword>
<comment type="similarity">
    <text evidence="3">Belongs to the peptidase M13 family.</text>
</comment>
<proteinExistence type="inferred from homology"/>
<evidence type="ECO:0000256" key="2">
    <source>
        <dbReference type="ARBA" id="ARBA00001947"/>
    </source>
</evidence>
<dbReference type="SUPFAM" id="SSF55486">
    <property type="entry name" value="Metalloproteases ('zincins'), catalytic domain"/>
    <property type="match status" value="1"/>
</dbReference>
<dbReference type="Pfam" id="PF01431">
    <property type="entry name" value="Peptidase_M13"/>
    <property type="match status" value="1"/>
</dbReference>
<comment type="cofactor">
    <cofactor evidence="2">
        <name>Zn(2+)</name>
        <dbReference type="ChEBI" id="CHEBI:29105"/>
    </cofactor>
</comment>
<dbReference type="InterPro" id="IPR042089">
    <property type="entry name" value="Peptidase_M13_dom_2"/>
</dbReference>
<dbReference type="EMBL" id="JAPZBT010000001">
    <property type="protein sequence ID" value="KAJ5384605.1"/>
    <property type="molecule type" value="Genomic_DNA"/>
</dbReference>
<dbReference type="Gene3D" id="3.40.390.10">
    <property type="entry name" value="Collagenase (Catalytic Domain)"/>
    <property type="match status" value="1"/>
</dbReference>
<dbReference type="PROSITE" id="PS00557">
    <property type="entry name" value="FMN_HYDROXY_ACID_DH_1"/>
    <property type="match status" value="1"/>
</dbReference>
<dbReference type="GO" id="GO:0016491">
    <property type="term" value="F:oxidoreductase activity"/>
    <property type="evidence" value="ECO:0007669"/>
    <property type="project" value="UniProtKB-KW"/>
</dbReference>
<dbReference type="RefSeq" id="XP_056584381.1">
    <property type="nucleotide sequence ID" value="XM_056720246.1"/>
</dbReference>
<dbReference type="PROSITE" id="PS51349">
    <property type="entry name" value="FMN_HYDROXY_ACID_DH_2"/>
    <property type="match status" value="1"/>
</dbReference>
<dbReference type="InterPro" id="IPR000718">
    <property type="entry name" value="Peptidase_M13"/>
</dbReference>
<dbReference type="PANTHER" id="PTHR11733">
    <property type="entry name" value="ZINC METALLOPROTEASE FAMILY M13 NEPRILYSIN-RELATED"/>
    <property type="match status" value="1"/>
</dbReference>
<evidence type="ECO:0000256" key="7">
    <source>
        <dbReference type="ARBA" id="ARBA00022833"/>
    </source>
</evidence>
<comment type="cofactor">
    <cofactor evidence="1">
        <name>FMN</name>
        <dbReference type="ChEBI" id="CHEBI:58210"/>
    </cofactor>
</comment>
<dbReference type="CDD" id="cd08662">
    <property type="entry name" value="M13"/>
    <property type="match status" value="1"/>
</dbReference>
<organism evidence="14 15">
    <name type="scientific">Penicillium concentricum</name>
    <dbReference type="NCBI Taxonomy" id="293559"/>
    <lineage>
        <taxon>Eukaryota</taxon>
        <taxon>Fungi</taxon>
        <taxon>Dikarya</taxon>
        <taxon>Ascomycota</taxon>
        <taxon>Pezizomycotina</taxon>
        <taxon>Eurotiomycetes</taxon>
        <taxon>Eurotiomycetidae</taxon>
        <taxon>Eurotiales</taxon>
        <taxon>Aspergillaceae</taxon>
        <taxon>Penicillium</taxon>
    </lineage>
</organism>
<dbReference type="PROSITE" id="PS51885">
    <property type="entry name" value="NEPRILYSIN"/>
    <property type="match status" value="1"/>
</dbReference>
<dbReference type="InterPro" id="IPR018497">
    <property type="entry name" value="Peptidase_M13_C"/>
</dbReference>
<dbReference type="InterPro" id="IPR000262">
    <property type="entry name" value="FMN-dep_DH"/>
</dbReference>
<dbReference type="GeneID" id="81459429"/>
<dbReference type="InterPro" id="IPR037396">
    <property type="entry name" value="FMN_HAD"/>
</dbReference>
<dbReference type="Gene3D" id="3.20.20.70">
    <property type="entry name" value="Aldolase class I"/>
    <property type="match status" value="1"/>
</dbReference>
<dbReference type="GO" id="GO:0004222">
    <property type="term" value="F:metalloendopeptidase activity"/>
    <property type="evidence" value="ECO:0007669"/>
    <property type="project" value="InterPro"/>
</dbReference>
<protein>
    <recommendedName>
        <fullName evidence="11">Oxidase FUB9</fullName>
    </recommendedName>
    <alternativeName>
        <fullName evidence="12">Fusaric acid biosynthesis protein 9</fullName>
    </alternativeName>
</protein>
<evidence type="ECO:0000256" key="4">
    <source>
        <dbReference type="ARBA" id="ARBA00022670"/>
    </source>
</evidence>
<dbReference type="PANTHER" id="PTHR11733:SF167">
    <property type="entry name" value="FI17812P1-RELATED"/>
    <property type="match status" value="1"/>
</dbReference>
<evidence type="ECO:0000256" key="1">
    <source>
        <dbReference type="ARBA" id="ARBA00001917"/>
    </source>
</evidence>
<sequence>MADLEEAASNSLSVSARDFFNSGATNQVTLHDNYAAYRKYRLLPRVLRDVSRVDTGVSLFDRDITFPLCVSPAGMQALAHPEGELATSRACAKMGVNMGVSSYANHSVEEITIAGKEVGPIHHVMQLYAMNDKAKQERIVRRAEAAGCKAIFLTADSPVLGVRWNEWRNGFIPPVGLGYPMYERTSAEIQQQSHDDGFSSTNSDSHSWATEIPWLRSVTKMEIWIKGVLTPEDVETAIEYGCDGIIISNHGGRQLDETPATIDALPACAKAARGRIKIHIDGGIRSGVDIFKALALGAECCWVGRPALWGLAYDGQQGVELMLKILFDDFKRFPGRVQVISECNRLIGGQSSTWTGKLEPPRVPHGPECDAIPQLLLVAQVICTETHSVHDSQIRIFLKQLSTANPNYSLHSMESEKGPLLDVNEVYDSEDNGVVSSHTPHNKGQRTRPCWARTLRKGLCVFVITGLVTYCLSPPHSYPPTEEDPSPLPEAPPLCQSQECIHAASEILYNLDPNYADIDPCTDFDQYVCGGWREHHDMRPDQGSIFAGTIMQENAQTKLRHILERTEPPQSSDADNFKKLKAAYDACLDEATVSKRGSKPLTNILDELKTIYPAKAGLVKGAQDQLTNALLYLANAGVEALASSGVTPDDRDPDNVVIMISPPREIGLPAREYYNNTKTVADYTTVLKQVVRGLAGDGFDKIAEDVVAFEKKLADVTPDTQTQEDVTKYYNPLSIKETEALVPEISFANIISSLAPPDYKGDRLIVGSPSYMKALSVLLKDTPRETVLLFLQWKLIQALADVIEDASVEPLRRFKNELAGKEPQAKEERWRKCLGHLDEGLEWSLSRFYVLDAFSEDSKKLGDQIVSDIKERFVFTLDQTSWMSPDVRKLGIEKVGNIIQKIGFPTKSPNVLDPEDVNNFYRDLELSKDTFFENEVAVARFQLRNEWSKLGKPTNRDEWGMSAPTVNAYYNPPGNEIVFPAGIMQPPAFYGPSAPLYLAYGAFGAVSGHELSHAFDSTGRHYDESGNYTNWWDDKTVEAFEERAQCFIDQYSKFTVTGPEDKVLHVNGRLTLGENIADAGGLTASYHAWKKHDEAKPDPHLPGLDAFTKEQLFFISYGNWWCGKTTKEAAEQAIYNDPHAPKSARIIETMANSREFKNAFSCPDRKPVCKLW</sequence>
<evidence type="ECO:0000256" key="8">
    <source>
        <dbReference type="ARBA" id="ARBA00023002"/>
    </source>
</evidence>
<comment type="caution">
    <text evidence="14">The sequence shown here is derived from an EMBL/GenBank/DDBJ whole genome shotgun (WGS) entry which is preliminary data.</text>
</comment>
<dbReference type="Pfam" id="PF01070">
    <property type="entry name" value="FMN_dh"/>
    <property type="match status" value="1"/>
</dbReference>
<dbReference type="OrthoDB" id="6475849at2759"/>
<name>A0A9W9SU53_9EURO</name>
<dbReference type="SUPFAM" id="SSF51395">
    <property type="entry name" value="FMN-linked oxidoreductases"/>
    <property type="match status" value="1"/>
</dbReference>
<gene>
    <name evidence="14" type="ORF">N7517_002516</name>
</gene>
<dbReference type="GO" id="GO:0016485">
    <property type="term" value="P:protein processing"/>
    <property type="evidence" value="ECO:0007669"/>
    <property type="project" value="TreeGrafter"/>
</dbReference>
<evidence type="ECO:0000256" key="10">
    <source>
        <dbReference type="ARBA" id="ARBA00024042"/>
    </source>
</evidence>
<dbReference type="Gene3D" id="1.10.1380.10">
    <property type="entry name" value="Neutral endopeptidase , domain2"/>
    <property type="match status" value="1"/>
</dbReference>
<dbReference type="GO" id="GO:0046872">
    <property type="term" value="F:metal ion binding"/>
    <property type="evidence" value="ECO:0007669"/>
    <property type="project" value="UniProtKB-KW"/>
</dbReference>
<evidence type="ECO:0000256" key="3">
    <source>
        <dbReference type="ARBA" id="ARBA00007357"/>
    </source>
</evidence>
<evidence type="ECO:0000256" key="11">
    <source>
        <dbReference type="ARBA" id="ARBA00073420"/>
    </source>
</evidence>
<keyword evidence="4" id="KW-0645">Protease</keyword>
<dbReference type="InterPro" id="IPR008259">
    <property type="entry name" value="FMN_hydac_DH_AS"/>
</dbReference>
<dbReference type="GO" id="GO:0005886">
    <property type="term" value="C:plasma membrane"/>
    <property type="evidence" value="ECO:0007669"/>
    <property type="project" value="TreeGrafter"/>
</dbReference>
<keyword evidence="9" id="KW-0482">Metalloprotease</keyword>
<evidence type="ECO:0000256" key="5">
    <source>
        <dbReference type="ARBA" id="ARBA00022723"/>
    </source>
</evidence>
<comment type="similarity">
    <text evidence="10">Belongs to the FMN-dependent alpha-hydroxy acid dehydrogenase family.</text>
</comment>
<reference evidence="14" key="2">
    <citation type="journal article" date="2023" name="IMA Fungus">
        <title>Comparative genomic study of the Penicillium genus elucidates a diverse pangenome and 15 lateral gene transfer events.</title>
        <authorList>
            <person name="Petersen C."/>
            <person name="Sorensen T."/>
            <person name="Nielsen M.R."/>
            <person name="Sondergaard T.E."/>
            <person name="Sorensen J.L."/>
            <person name="Fitzpatrick D.A."/>
            <person name="Frisvad J.C."/>
            <person name="Nielsen K.L."/>
        </authorList>
    </citation>
    <scope>NUCLEOTIDE SEQUENCE</scope>
    <source>
        <strain evidence="14">IBT 3081</strain>
    </source>
</reference>
<evidence type="ECO:0000256" key="9">
    <source>
        <dbReference type="ARBA" id="ARBA00023049"/>
    </source>
</evidence>
<dbReference type="InterPro" id="IPR024079">
    <property type="entry name" value="MetalloPept_cat_dom_sf"/>
</dbReference>
<evidence type="ECO:0000256" key="6">
    <source>
        <dbReference type="ARBA" id="ARBA00022801"/>
    </source>
</evidence>
<keyword evidence="5" id="KW-0479">Metal-binding</keyword>
<dbReference type="InterPro" id="IPR013785">
    <property type="entry name" value="Aldolase_TIM"/>
</dbReference>
<keyword evidence="8" id="KW-0560">Oxidoreductase</keyword>
<dbReference type="AlphaFoldDB" id="A0A9W9SU53"/>
<keyword evidence="7" id="KW-0862">Zinc</keyword>
<reference evidence="14" key="1">
    <citation type="submission" date="2022-12" db="EMBL/GenBank/DDBJ databases">
        <authorList>
            <person name="Petersen C."/>
        </authorList>
    </citation>
    <scope>NUCLEOTIDE SEQUENCE</scope>
    <source>
        <strain evidence="14">IBT 3081</strain>
    </source>
</reference>
<dbReference type="FunFam" id="3.20.20.70:FF:000056">
    <property type="entry name" value="hydroxyacid oxidase 2"/>
    <property type="match status" value="1"/>
</dbReference>
<evidence type="ECO:0000313" key="14">
    <source>
        <dbReference type="EMBL" id="KAJ5384605.1"/>
    </source>
</evidence>
<dbReference type="InterPro" id="IPR008753">
    <property type="entry name" value="Peptidase_M13_N"/>
</dbReference>
<keyword evidence="6" id="KW-0378">Hydrolase</keyword>
<dbReference type="Pfam" id="PF05649">
    <property type="entry name" value="Peptidase_M13_N"/>
    <property type="match status" value="1"/>
</dbReference>
<dbReference type="CDD" id="cd02809">
    <property type="entry name" value="alpha_hydroxyacid_oxid_FMN"/>
    <property type="match status" value="1"/>
</dbReference>
<dbReference type="Proteomes" id="UP001147752">
    <property type="component" value="Unassembled WGS sequence"/>
</dbReference>
<evidence type="ECO:0000259" key="13">
    <source>
        <dbReference type="PROSITE" id="PS51349"/>
    </source>
</evidence>
<evidence type="ECO:0000256" key="12">
    <source>
        <dbReference type="ARBA" id="ARBA00083297"/>
    </source>
</evidence>
<dbReference type="GO" id="GO:0005737">
    <property type="term" value="C:cytoplasm"/>
    <property type="evidence" value="ECO:0007669"/>
    <property type="project" value="UniProtKB-ARBA"/>
</dbReference>
<feature type="domain" description="FMN hydroxy acid dehydrogenase" evidence="13">
    <location>
        <begin position="1"/>
        <end position="355"/>
    </location>
</feature>
<evidence type="ECO:0000313" key="15">
    <source>
        <dbReference type="Proteomes" id="UP001147752"/>
    </source>
</evidence>
<accession>A0A9W9SU53</accession>
<dbReference type="GO" id="GO:0010181">
    <property type="term" value="F:FMN binding"/>
    <property type="evidence" value="ECO:0007669"/>
    <property type="project" value="InterPro"/>
</dbReference>